<gene>
    <name evidence="5" type="ORF">H9L09_09030</name>
</gene>
<dbReference type="EMBL" id="CP060713">
    <property type="protein sequence ID" value="QNN54441.1"/>
    <property type="molecule type" value="Genomic_DNA"/>
</dbReference>
<sequence length="261" mass="29101">MRDITYPPIIVTAKLAFRALGLRFQMTGTERIPRTGGALLAVNHISYVDFVLGGFAANPSGRLVRFMAKRELFDHRWTGPLMRSLHHINVDRADGIASYEQGVRYLREGEIVGIFPEATISRSMEIKELKTGAVRMAAEAGVPLIPVILWGTQRMMTKDHPRDFSRGKTIAITVGEPLHPTGEHPAAETAELRDTMAALLDETIRAYPAGEQPPGSWWLPARYGGSAPTPEEALELDAREKRERAERRARQRAERAAKKAR</sequence>
<name>A0A7G9RFR6_9ACTN</name>
<feature type="domain" description="Phospholipid/glycerol acyltransferase" evidence="4">
    <location>
        <begin position="38"/>
        <end position="152"/>
    </location>
</feature>
<dbReference type="GO" id="GO:0003841">
    <property type="term" value="F:1-acylglycerol-3-phosphate O-acyltransferase activity"/>
    <property type="evidence" value="ECO:0007669"/>
    <property type="project" value="TreeGrafter"/>
</dbReference>
<dbReference type="Pfam" id="PF01553">
    <property type="entry name" value="Acyltransferase"/>
    <property type="match status" value="1"/>
</dbReference>
<dbReference type="AlphaFoldDB" id="A0A7G9RFR6"/>
<dbReference type="KEGG" id="nmes:H9L09_09030"/>
<dbReference type="PANTHER" id="PTHR10434">
    <property type="entry name" value="1-ACYL-SN-GLYCEROL-3-PHOSPHATE ACYLTRANSFERASE"/>
    <property type="match status" value="1"/>
</dbReference>
<accession>A0A7G9RFR6</accession>
<protein>
    <submittedName>
        <fullName evidence="5">1-acyl-sn-glycerol-3-phosphate acyltransferase</fullName>
    </submittedName>
</protein>
<dbReference type="SUPFAM" id="SSF69593">
    <property type="entry name" value="Glycerol-3-phosphate (1)-acyltransferase"/>
    <property type="match status" value="1"/>
</dbReference>
<dbReference type="SMART" id="SM00563">
    <property type="entry name" value="PlsC"/>
    <property type="match status" value="1"/>
</dbReference>
<organism evidence="5 6">
    <name type="scientific">Nocardioides mesophilus</name>
    <dbReference type="NCBI Taxonomy" id="433659"/>
    <lineage>
        <taxon>Bacteria</taxon>
        <taxon>Bacillati</taxon>
        <taxon>Actinomycetota</taxon>
        <taxon>Actinomycetes</taxon>
        <taxon>Propionibacteriales</taxon>
        <taxon>Nocardioidaceae</taxon>
        <taxon>Nocardioides</taxon>
    </lineage>
</organism>
<evidence type="ECO:0000256" key="3">
    <source>
        <dbReference type="SAM" id="MobiDB-lite"/>
    </source>
</evidence>
<keyword evidence="2 5" id="KW-0012">Acyltransferase</keyword>
<evidence type="ECO:0000313" key="5">
    <source>
        <dbReference type="EMBL" id="QNN54441.1"/>
    </source>
</evidence>
<proteinExistence type="predicted"/>
<feature type="compositionally biased region" description="Basic and acidic residues" evidence="3">
    <location>
        <begin position="236"/>
        <end position="261"/>
    </location>
</feature>
<keyword evidence="1 5" id="KW-0808">Transferase</keyword>
<dbReference type="PANTHER" id="PTHR10434:SF55">
    <property type="entry name" value="POSSIBLE ACYLTRANSFERASE"/>
    <property type="match status" value="1"/>
</dbReference>
<dbReference type="GO" id="GO:0005886">
    <property type="term" value="C:plasma membrane"/>
    <property type="evidence" value="ECO:0007669"/>
    <property type="project" value="TreeGrafter"/>
</dbReference>
<evidence type="ECO:0000256" key="1">
    <source>
        <dbReference type="ARBA" id="ARBA00022679"/>
    </source>
</evidence>
<evidence type="ECO:0000256" key="2">
    <source>
        <dbReference type="ARBA" id="ARBA00023315"/>
    </source>
</evidence>
<evidence type="ECO:0000259" key="4">
    <source>
        <dbReference type="SMART" id="SM00563"/>
    </source>
</evidence>
<dbReference type="Proteomes" id="UP000515947">
    <property type="component" value="Chromosome"/>
</dbReference>
<dbReference type="GO" id="GO:0006654">
    <property type="term" value="P:phosphatidic acid biosynthetic process"/>
    <property type="evidence" value="ECO:0007669"/>
    <property type="project" value="TreeGrafter"/>
</dbReference>
<dbReference type="CDD" id="cd07989">
    <property type="entry name" value="LPLAT_AGPAT-like"/>
    <property type="match status" value="1"/>
</dbReference>
<feature type="region of interest" description="Disordered" evidence="3">
    <location>
        <begin position="218"/>
        <end position="261"/>
    </location>
</feature>
<evidence type="ECO:0000313" key="6">
    <source>
        <dbReference type="Proteomes" id="UP000515947"/>
    </source>
</evidence>
<reference evidence="5 6" key="1">
    <citation type="submission" date="2020-08" db="EMBL/GenBank/DDBJ databases">
        <title>Genome sequence of Nocardioides mesophilus KACC 16243T.</title>
        <authorList>
            <person name="Hyun D.-W."/>
            <person name="Bae J.-W."/>
        </authorList>
    </citation>
    <scope>NUCLEOTIDE SEQUENCE [LARGE SCALE GENOMIC DNA]</scope>
    <source>
        <strain evidence="5 6">KACC 16243</strain>
    </source>
</reference>
<keyword evidence="6" id="KW-1185">Reference proteome</keyword>
<dbReference type="InterPro" id="IPR002123">
    <property type="entry name" value="Plipid/glycerol_acylTrfase"/>
</dbReference>